<evidence type="ECO:0000313" key="1">
    <source>
        <dbReference type="EMBL" id="SVE29749.1"/>
    </source>
</evidence>
<dbReference type="EMBL" id="UINC01207599">
    <property type="protein sequence ID" value="SVE29749.1"/>
    <property type="molecule type" value="Genomic_DNA"/>
</dbReference>
<protein>
    <submittedName>
        <fullName evidence="1">Uncharacterized protein</fullName>
    </submittedName>
</protein>
<proteinExistence type="predicted"/>
<accession>A0A383CCG0</accession>
<organism evidence="1">
    <name type="scientific">marine metagenome</name>
    <dbReference type="NCBI Taxonomy" id="408172"/>
    <lineage>
        <taxon>unclassified sequences</taxon>
        <taxon>metagenomes</taxon>
        <taxon>ecological metagenomes</taxon>
    </lineage>
</organism>
<feature type="non-terminal residue" evidence="1">
    <location>
        <position position="1"/>
    </location>
</feature>
<reference evidence="1" key="1">
    <citation type="submission" date="2018-05" db="EMBL/GenBank/DDBJ databases">
        <authorList>
            <person name="Lanie J.A."/>
            <person name="Ng W.-L."/>
            <person name="Kazmierczak K.M."/>
            <person name="Andrzejewski T.M."/>
            <person name="Davidsen T.M."/>
            <person name="Wayne K.J."/>
            <person name="Tettelin H."/>
            <person name="Glass J.I."/>
            <person name="Rusch D."/>
            <person name="Podicherti R."/>
            <person name="Tsui H.-C.T."/>
            <person name="Winkler M.E."/>
        </authorList>
    </citation>
    <scope>NUCLEOTIDE SEQUENCE</scope>
</reference>
<sequence>ISIADIGALQITIDSGIGTYSYILPAKS</sequence>
<gene>
    <name evidence="1" type="ORF">METZ01_LOCUS482603</name>
</gene>
<name>A0A383CCG0_9ZZZZ</name>
<dbReference type="AlphaFoldDB" id="A0A383CCG0"/>